<dbReference type="Proteomes" id="UP000018291">
    <property type="component" value="Unassembled WGS sequence"/>
</dbReference>
<evidence type="ECO:0000313" key="2">
    <source>
        <dbReference type="Proteomes" id="UP000018291"/>
    </source>
</evidence>
<sequence length="100" mass="11367">MDEPENPDLSRGPFLFQHDGVEWRVAIGEMLTGRQSPPSSRSLMKSYRPQEETDGAIPFAIEDRGGYYAVWFHEAEGRISKFDDPFMMGKTTTRLANPDV</sequence>
<reference evidence="1 2" key="1">
    <citation type="journal article" date="2013" name="ISME J.">
        <title>Metabolic model for the filamentous 'Candidatus Microthrix parvicella' based on genomic and metagenomic analyses.</title>
        <authorList>
            <person name="Jon McIlroy S."/>
            <person name="Kristiansen R."/>
            <person name="Albertsen M."/>
            <person name="Michael Karst S."/>
            <person name="Rossetti S."/>
            <person name="Lund Nielsen J."/>
            <person name="Tandoi V."/>
            <person name="James Seviour R."/>
            <person name="Nielsen P.H."/>
        </authorList>
    </citation>
    <scope>NUCLEOTIDE SEQUENCE [LARGE SCALE GENOMIC DNA]</scope>
    <source>
        <strain evidence="1 2">RN1</strain>
    </source>
</reference>
<protein>
    <submittedName>
        <fullName evidence="1">Uncharacterized protein</fullName>
    </submittedName>
</protein>
<evidence type="ECO:0000313" key="1">
    <source>
        <dbReference type="EMBL" id="CCM64177.1"/>
    </source>
</evidence>
<dbReference type="AlphaFoldDB" id="R4Z625"/>
<keyword evidence="2" id="KW-1185">Reference proteome</keyword>
<organism evidence="1 2">
    <name type="scientific">Candidatus Neomicrothrix parvicella RN1</name>
    <dbReference type="NCBI Taxonomy" id="1229780"/>
    <lineage>
        <taxon>Bacteria</taxon>
        <taxon>Bacillati</taxon>
        <taxon>Actinomycetota</taxon>
        <taxon>Acidimicrobiia</taxon>
        <taxon>Acidimicrobiales</taxon>
        <taxon>Microthrixaceae</taxon>
        <taxon>Candidatus Neomicrothrix</taxon>
    </lineage>
</organism>
<dbReference type="HOGENOM" id="CLU_2300677_0_0_11"/>
<accession>R4Z625</accession>
<proteinExistence type="predicted"/>
<dbReference type="EMBL" id="CANL01000029">
    <property type="protein sequence ID" value="CCM64177.1"/>
    <property type="molecule type" value="Genomic_DNA"/>
</dbReference>
<dbReference type="STRING" id="1229780.BN381_350037"/>
<name>R4Z625_9ACTN</name>
<gene>
    <name evidence="1" type="ORF">BN381_350037</name>
</gene>
<comment type="caution">
    <text evidence="1">The sequence shown here is derived from an EMBL/GenBank/DDBJ whole genome shotgun (WGS) entry which is preliminary data.</text>
</comment>